<dbReference type="Proteomes" id="UP000281170">
    <property type="component" value="Plasmid 8"/>
</dbReference>
<dbReference type="EMBL" id="LNKA01000005">
    <property type="protein sequence ID" value="KTC65207.1"/>
    <property type="molecule type" value="Genomic_DNA"/>
</dbReference>
<dbReference type="OrthoDB" id="9803201at2"/>
<dbReference type="KEGG" id="ladl:NCTC12735_00136"/>
<comment type="subunit">
    <text evidence="5">Part of the 50S ribosomal subunit.</text>
</comment>
<keyword evidence="8" id="KW-0614">Plasmid</keyword>
<sequence>MQLETRDTKSKIDVTDAIFAYDYNEGLVHQAVVAYMNKARSGNSAQKTRSEVRGGGKKPWNQKGTGRARAGTIRSPIWRSGGVTFASKKRDYSQKINKKMYKRALRSIISELNRTENLIVVSDFQCSSSKTKDFLKKMNELNLKNALIVMSEIGEHEYLASRNLWQYEVCDVTTIDPVNLLRFEQVLITEEAIKKLEEQLQ</sequence>
<dbReference type="GO" id="GO:1990904">
    <property type="term" value="C:ribonucleoprotein complex"/>
    <property type="evidence" value="ECO:0007669"/>
    <property type="project" value="UniProtKB-KW"/>
</dbReference>
<evidence type="ECO:0000313" key="9">
    <source>
        <dbReference type="Proteomes" id="UP000054859"/>
    </source>
</evidence>
<dbReference type="STRING" id="45056.Lade_1390"/>
<dbReference type="Pfam" id="PF00573">
    <property type="entry name" value="Ribosomal_L4"/>
    <property type="match status" value="1"/>
</dbReference>
<keyword evidence="5" id="KW-0699">rRNA-binding</keyword>
<evidence type="ECO:0000256" key="6">
    <source>
        <dbReference type="SAM" id="MobiDB-lite"/>
    </source>
</evidence>
<reference evidence="7 9" key="1">
    <citation type="submission" date="2015-11" db="EMBL/GenBank/DDBJ databases">
        <title>Identification of large and diverse effector repertoires of 38 Legionella species.</title>
        <authorList>
            <person name="Burstein D."/>
            <person name="Amaro F."/>
            <person name="Zusman T."/>
            <person name="Lifshitz Z."/>
            <person name="Cohen O."/>
            <person name="Gilbert J.A."/>
            <person name="Pupko T."/>
            <person name="Shuman H.A."/>
            <person name="Segal G."/>
        </authorList>
    </citation>
    <scope>NUCLEOTIDE SEQUENCE [LARGE SCALE GENOMIC DNA]</scope>
    <source>
        <strain evidence="7 9">1762-AUS-E</strain>
    </source>
</reference>
<dbReference type="NCBIfam" id="TIGR03953">
    <property type="entry name" value="rplD_bact"/>
    <property type="match status" value="1"/>
</dbReference>
<comment type="function">
    <text evidence="5">Forms part of the polypeptide exit tunnel.</text>
</comment>
<dbReference type="GO" id="GO:0006412">
    <property type="term" value="P:translation"/>
    <property type="evidence" value="ECO:0007669"/>
    <property type="project" value="UniProtKB-UniRule"/>
</dbReference>
<gene>
    <name evidence="5 8" type="primary">rplD</name>
    <name evidence="7" type="ORF">Lade_1390</name>
    <name evidence="8" type="ORF">NCTC12735_00136</name>
</gene>
<evidence type="ECO:0000256" key="1">
    <source>
        <dbReference type="ARBA" id="ARBA00010528"/>
    </source>
</evidence>
<protein>
    <recommendedName>
        <fullName evidence="4 5">Large ribosomal subunit protein uL4</fullName>
    </recommendedName>
</protein>
<keyword evidence="5" id="KW-0694">RNA-binding</keyword>
<evidence type="ECO:0000313" key="7">
    <source>
        <dbReference type="EMBL" id="KTC65207.1"/>
    </source>
</evidence>
<name>A0A0W0R2B7_9GAMM</name>
<dbReference type="InterPro" id="IPR023574">
    <property type="entry name" value="Ribosomal_uL4_dom_sf"/>
</dbReference>
<dbReference type="InterPro" id="IPR013005">
    <property type="entry name" value="Ribosomal_uL4-like"/>
</dbReference>
<organism evidence="7 9">
    <name type="scientific">Legionella adelaidensis</name>
    <dbReference type="NCBI Taxonomy" id="45056"/>
    <lineage>
        <taxon>Bacteria</taxon>
        <taxon>Pseudomonadati</taxon>
        <taxon>Pseudomonadota</taxon>
        <taxon>Gammaproteobacteria</taxon>
        <taxon>Legionellales</taxon>
        <taxon>Legionellaceae</taxon>
        <taxon>Legionella</taxon>
    </lineage>
</organism>
<keyword evidence="9" id="KW-1185">Reference proteome</keyword>
<evidence type="ECO:0000256" key="2">
    <source>
        <dbReference type="ARBA" id="ARBA00022980"/>
    </source>
</evidence>
<dbReference type="RefSeq" id="WP_058462473.1">
    <property type="nucleotide sequence ID" value="NZ_CAAAHS010000012.1"/>
</dbReference>
<dbReference type="PANTHER" id="PTHR10746">
    <property type="entry name" value="50S RIBOSOMAL PROTEIN L4"/>
    <property type="match status" value="1"/>
</dbReference>
<accession>A0A0W0R2B7</accession>
<dbReference type="InterPro" id="IPR002136">
    <property type="entry name" value="Ribosomal_uL4"/>
</dbReference>
<dbReference type="Gene3D" id="3.40.1370.10">
    <property type="match status" value="1"/>
</dbReference>
<proteinExistence type="inferred from homology"/>
<dbReference type="SUPFAM" id="SSF52166">
    <property type="entry name" value="Ribosomal protein L4"/>
    <property type="match status" value="1"/>
</dbReference>
<evidence type="ECO:0000256" key="5">
    <source>
        <dbReference type="HAMAP-Rule" id="MF_01328"/>
    </source>
</evidence>
<dbReference type="PANTHER" id="PTHR10746:SF6">
    <property type="entry name" value="LARGE RIBOSOMAL SUBUNIT PROTEIN UL4M"/>
    <property type="match status" value="1"/>
</dbReference>
<dbReference type="GO" id="GO:0019843">
    <property type="term" value="F:rRNA binding"/>
    <property type="evidence" value="ECO:0007669"/>
    <property type="project" value="UniProtKB-UniRule"/>
</dbReference>
<evidence type="ECO:0000313" key="8">
    <source>
        <dbReference type="EMBL" id="VEH82912.1"/>
    </source>
</evidence>
<keyword evidence="2 5" id="KW-0689">Ribosomal protein</keyword>
<geneLocation type="plasmid" evidence="8 10">
    <name>8</name>
</geneLocation>
<dbReference type="GO" id="GO:0003735">
    <property type="term" value="F:structural constituent of ribosome"/>
    <property type="evidence" value="ECO:0007669"/>
    <property type="project" value="InterPro"/>
</dbReference>
<comment type="function">
    <text evidence="5">One of the primary rRNA binding proteins, this protein initially binds near the 5'-end of the 23S rRNA. It is important during the early stages of 50S assembly. It makes multiple contacts with different domains of the 23S rRNA in the assembled 50S subunit and ribosome.</text>
</comment>
<dbReference type="Proteomes" id="UP000054859">
    <property type="component" value="Unassembled WGS sequence"/>
</dbReference>
<evidence type="ECO:0000313" key="10">
    <source>
        <dbReference type="Proteomes" id="UP000281170"/>
    </source>
</evidence>
<comment type="similarity">
    <text evidence="1 5">Belongs to the universal ribosomal protein uL4 family.</text>
</comment>
<dbReference type="AlphaFoldDB" id="A0A0W0R2B7"/>
<evidence type="ECO:0000256" key="3">
    <source>
        <dbReference type="ARBA" id="ARBA00023274"/>
    </source>
</evidence>
<reference evidence="8 10" key="2">
    <citation type="submission" date="2018-12" db="EMBL/GenBank/DDBJ databases">
        <authorList>
            <consortium name="Pathogen Informatics"/>
        </authorList>
    </citation>
    <scope>NUCLEOTIDE SEQUENCE [LARGE SCALE GENOMIC DNA]</scope>
    <source>
        <strain evidence="8 10">NCTC12735</strain>
        <plasmid evidence="10">8</plasmid>
    </source>
</reference>
<dbReference type="HAMAP" id="MF_01328_B">
    <property type="entry name" value="Ribosomal_uL4_B"/>
    <property type="match status" value="1"/>
</dbReference>
<dbReference type="EMBL" id="LR134417">
    <property type="protein sequence ID" value="VEH82912.1"/>
    <property type="molecule type" value="Genomic_DNA"/>
</dbReference>
<feature type="region of interest" description="Disordered" evidence="6">
    <location>
        <begin position="40"/>
        <end position="67"/>
    </location>
</feature>
<dbReference type="PATRIC" id="fig|45056.6.peg.1436"/>
<keyword evidence="3 5" id="KW-0687">Ribonucleoprotein</keyword>
<dbReference type="GO" id="GO:0005840">
    <property type="term" value="C:ribosome"/>
    <property type="evidence" value="ECO:0007669"/>
    <property type="project" value="UniProtKB-KW"/>
</dbReference>
<evidence type="ECO:0000256" key="4">
    <source>
        <dbReference type="ARBA" id="ARBA00035244"/>
    </source>
</evidence>